<proteinExistence type="predicted"/>
<dbReference type="Proteomes" id="UP000014073">
    <property type="component" value="Unassembled WGS sequence"/>
</dbReference>
<evidence type="ECO:0000313" key="2">
    <source>
        <dbReference type="Proteomes" id="UP000014073"/>
    </source>
</evidence>
<dbReference type="STRING" id="547042.BACCOPRO_02296"/>
<organism evidence="1 2">
    <name type="scientific">Phocaeicola coprophilus DSM 18228 = JCM 13818</name>
    <dbReference type="NCBI Taxonomy" id="547042"/>
    <lineage>
        <taxon>Bacteria</taxon>
        <taxon>Pseudomonadati</taxon>
        <taxon>Bacteroidota</taxon>
        <taxon>Bacteroidia</taxon>
        <taxon>Bacteroidales</taxon>
        <taxon>Bacteroidaceae</taxon>
        <taxon>Phocaeicola</taxon>
    </lineage>
</organism>
<gene>
    <name evidence="1" type="ORF">BACCOPRO_02296</name>
</gene>
<accession>S0F9M0</accession>
<dbReference type="EMBL" id="ACBW01000153">
    <property type="protein sequence ID" value="EEF76790.1"/>
    <property type="molecule type" value="Genomic_DNA"/>
</dbReference>
<keyword evidence="2" id="KW-1185">Reference proteome</keyword>
<dbReference type="HOGENOM" id="CLU_3284757_0_0_10"/>
<sequence>MWIFCDFHIPCSALLGKTSANFCFWFLIGMRNYLKINVGI</sequence>
<protein>
    <submittedName>
        <fullName evidence="1">Uncharacterized protein</fullName>
    </submittedName>
</protein>
<reference evidence="1 2" key="1">
    <citation type="submission" date="2008-12" db="EMBL/GenBank/DDBJ databases">
        <authorList>
            <person name="Fulton L."/>
            <person name="Clifton S."/>
            <person name="Fulton B."/>
            <person name="Xu J."/>
            <person name="Minx P."/>
            <person name="Pepin K.H."/>
            <person name="Johnson M."/>
            <person name="Bhonagiri V."/>
            <person name="Nash W.E."/>
            <person name="Mardis E.R."/>
            <person name="Wilson R.K."/>
        </authorList>
    </citation>
    <scope>NUCLEOTIDE SEQUENCE [LARGE SCALE GENOMIC DNA]</scope>
    <source>
        <strain evidence="1 2">DSM 18228</strain>
    </source>
</reference>
<name>S0F9M0_9BACT</name>
<evidence type="ECO:0000313" key="1">
    <source>
        <dbReference type="EMBL" id="EEF76790.1"/>
    </source>
</evidence>
<dbReference type="AlphaFoldDB" id="S0F9M0"/>
<comment type="caution">
    <text evidence="1">The sequence shown here is derived from an EMBL/GenBank/DDBJ whole genome shotgun (WGS) entry which is preliminary data.</text>
</comment>